<keyword evidence="3" id="KW-1185">Reference proteome</keyword>
<dbReference type="EMBL" id="CAGS01000032">
    <property type="protein sequence ID" value="CCF82542.1"/>
    <property type="molecule type" value="Genomic_DNA"/>
</dbReference>
<comment type="caution">
    <text evidence="2">The sequence shown here is derived from an EMBL/GenBank/DDBJ whole genome shotgun (WGS) entry which is preliminary data.</text>
</comment>
<evidence type="ECO:0000256" key="1">
    <source>
        <dbReference type="SAM" id="MobiDB-lite"/>
    </source>
</evidence>
<protein>
    <submittedName>
        <fullName evidence="2">Uncharacterized protein</fullName>
    </submittedName>
</protein>
<gene>
    <name evidence="2" type="ORF">NITHO_1270006</name>
</gene>
<organism evidence="2 3">
    <name type="scientific">Nitrolancea hollandica Lb</name>
    <dbReference type="NCBI Taxonomy" id="1129897"/>
    <lineage>
        <taxon>Bacteria</taxon>
        <taxon>Pseudomonadati</taxon>
        <taxon>Thermomicrobiota</taxon>
        <taxon>Thermomicrobia</taxon>
        <taxon>Sphaerobacterales</taxon>
        <taxon>Sphaerobacterineae</taxon>
        <taxon>Sphaerobacteraceae</taxon>
        <taxon>Nitrolancea</taxon>
    </lineage>
</organism>
<proteinExistence type="predicted"/>
<sequence>MGAVHPGYKWLAGSGRARQAAPLPDLLVAALLAAPGEESALSYWLALRAGDAGQAESKGSPICRSSRSSRLSARWRSSRRMGPTRRGGSAR</sequence>
<evidence type="ECO:0000313" key="2">
    <source>
        <dbReference type="EMBL" id="CCF82542.1"/>
    </source>
</evidence>
<name>I4ECY0_9BACT</name>
<accession>I4ECY0</accession>
<feature type="region of interest" description="Disordered" evidence="1">
    <location>
        <begin position="53"/>
        <end position="91"/>
    </location>
</feature>
<dbReference type="Proteomes" id="UP000004221">
    <property type="component" value="Unassembled WGS sequence"/>
</dbReference>
<dbReference type="AlphaFoldDB" id="I4ECY0"/>
<reference evidence="2 3" key="1">
    <citation type="journal article" date="2012" name="ISME J.">
        <title>Nitrification expanded: discovery, physiology and genomics of a nitrite-oxidizing bacterium from the phylum Chloroflexi.</title>
        <authorList>
            <person name="Sorokin D.Y."/>
            <person name="Lucker S."/>
            <person name="Vejmelkova D."/>
            <person name="Kostrikina N.A."/>
            <person name="Kleerebezem R."/>
            <person name="Rijpstra W.I."/>
            <person name="Damste J.S."/>
            <person name="Le Paslier D."/>
            <person name="Muyzer G."/>
            <person name="Wagner M."/>
            <person name="van Loosdrecht M.C."/>
            <person name="Daims H."/>
        </authorList>
    </citation>
    <scope>NUCLEOTIDE SEQUENCE [LARGE SCALE GENOMIC DNA]</scope>
    <source>
        <strain evidence="3">none</strain>
    </source>
</reference>
<evidence type="ECO:0000313" key="3">
    <source>
        <dbReference type="Proteomes" id="UP000004221"/>
    </source>
</evidence>
<feature type="compositionally biased region" description="Low complexity" evidence="1">
    <location>
        <begin position="64"/>
        <end position="75"/>
    </location>
</feature>